<dbReference type="InterPro" id="IPR045991">
    <property type="entry name" value="DUF5947"/>
</dbReference>
<evidence type="ECO:0000313" key="1">
    <source>
        <dbReference type="EMBL" id="CAA9242874.1"/>
    </source>
</evidence>
<sequence length="224" mass="24019">MTAGPAVAGLRRFLAPRPEPASPPVPAERCDLCAVEVPAEHPHLVHVVERSLKCACRPCALLFRDRSDEGSAGAFSGFRTIPERYLHDPGFVLTDQQWDALQIPVGMAFFLLSGSADTSVLACYPSPAGATESELDLAAWSDGVGAGRLAARLEPDVEALLVRRGTGEDAAAGTRCVLVPVDACYRLVGLVRRHWRGFDGGAEAWAHIDAFFDAITARSREVAR</sequence>
<reference evidence="1" key="1">
    <citation type="submission" date="2020-02" db="EMBL/GenBank/DDBJ databases">
        <authorList>
            <person name="Meier V. D."/>
        </authorList>
    </citation>
    <scope>NUCLEOTIDE SEQUENCE</scope>
    <source>
        <strain evidence="1">AVDCRST_MAG54</strain>
    </source>
</reference>
<organism evidence="1">
    <name type="scientific">uncultured Actinomycetospora sp</name>
    <dbReference type="NCBI Taxonomy" id="1135996"/>
    <lineage>
        <taxon>Bacteria</taxon>
        <taxon>Bacillati</taxon>
        <taxon>Actinomycetota</taxon>
        <taxon>Actinomycetes</taxon>
        <taxon>Pseudonocardiales</taxon>
        <taxon>Pseudonocardiaceae</taxon>
        <taxon>Actinomycetospora</taxon>
        <taxon>environmental samples</taxon>
    </lineage>
</organism>
<dbReference type="Pfam" id="PF19372">
    <property type="entry name" value="DUF5947"/>
    <property type="match status" value="1"/>
</dbReference>
<proteinExistence type="predicted"/>
<protein>
    <submittedName>
        <fullName evidence="1">Uncharacterized protein MSMEG_2717</fullName>
    </submittedName>
</protein>
<accession>A0A6J4I7Y0</accession>
<dbReference type="AlphaFoldDB" id="A0A6J4I7Y0"/>
<dbReference type="EMBL" id="CADCTH010000217">
    <property type="protein sequence ID" value="CAA9242874.1"/>
    <property type="molecule type" value="Genomic_DNA"/>
</dbReference>
<gene>
    <name evidence="1" type="ORF">AVDCRST_MAG54-1588</name>
</gene>
<name>A0A6J4I7Y0_9PSEU</name>